<organism evidence="1">
    <name type="scientific">Salix viminalis</name>
    <name type="common">Common osier</name>
    <name type="synonym">Basket willow</name>
    <dbReference type="NCBI Taxonomy" id="40686"/>
    <lineage>
        <taxon>Eukaryota</taxon>
        <taxon>Viridiplantae</taxon>
        <taxon>Streptophyta</taxon>
        <taxon>Embryophyta</taxon>
        <taxon>Tracheophyta</taxon>
        <taxon>Spermatophyta</taxon>
        <taxon>Magnoliopsida</taxon>
        <taxon>eudicotyledons</taxon>
        <taxon>Gunneridae</taxon>
        <taxon>Pentapetalae</taxon>
        <taxon>rosids</taxon>
        <taxon>fabids</taxon>
        <taxon>Malpighiales</taxon>
        <taxon>Salicaceae</taxon>
        <taxon>Saliceae</taxon>
        <taxon>Salix</taxon>
    </lineage>
</organism>
<name>A0A6N2NAS2_SALVM</name>
<accession>A0A6N2NAS2</accession>
<dbReference type="Pfam" id="PF20431">
    <property type="entry name" value="E_motif"/>
    <property type="match status" value="1"/>
</dbReference>
<protein>
    <recommendedName>
        <fullName evidence="2">DYW domain-containing protein</fullName>
    </recommendedName>
</protein>
<dbReference type="AlphaFoldDB" id="A0A6N2NAS2"/>
<gene>
    <name evidence="1" type="ORF">SVIM_LOCUS423539</name>
</gene>
<dbReference type="EMBL" id="CAADRP010001974">
    <property type="protein sequence ID" value="VFU58172.1"/>
    <property type="molecule type" value="Genomic_DNA"/>
</dbReference>
<sequence>MFAAAGRWDEATLVRKEMKDVGIRKGAGCSWVTAKNKVCFSIQPSSLFGTQLFCITVVIKEMGSLFTHRLLLTY</sequence>
<dbReference type="InterPro" id="IPR046848">
    <property type="entry name" value="E_motif"/>
</dbReference>
<evidence type="ECO:0008006" key="2">
    <source>
        <dbReference type="Google" id="ProtNLM"/>
    </source>
</evidence>
<proteinExistence type="predicted"/>
<reference evidence="1" key="1">
    <citation type="submission" date="2019-03" db="EMBL/GenBank/DDBJ databases">
        <authorList>
            <person name="Mank J."/>
            <person name="Almeida P."/>
        </authorList>
    </citation>
    <scope>NUCLEOTIDE SEQUENCE</scope>
    <source>
        <strain evidence="1">78183</strain>
    </source>
</reference>
<evidence type="ECO:0000313" key="1">
    <source>
        <dbReference type="EMBL" id="VFU58172.1"/>
    </source>
</evidence>